<gene>
    <name evidence="1" type="ORF">ACFQ5G_51775</name>
</gene>
<dbReference type="SUPFAM" id="SSF140453">
    <property type="entry name" value="EsxAB dimer-like"/>
    <property type="match status" value="1"/>
</dbReference>
<name>A0ABW4AT06_9ACTN</name>
<evidence type="ECO:0000313" key="2">
    <source>
        <dbReference type="Proteomes" id="UP001597183"/>
    </source>
</evidence>
<protein>
    <submittedName>
        <fullName evidence="1">WXG100 family type VII secretion target</fullName>
    </submittedName>
</protein>
<dbReference type="Pfam" id="PF06013">
    <property type="entry name" value="WXG100"/>
    <property type="match status" value="1"/>
</dbReference>
<dbReference type="Gene3D" id="1.10.287.1060">
    <property type="entry name" value="ESAT-6-like"/>
    <property type="match status" value="1"/>
</dbReference>
<dbReference type="InterPro" id="IPR010310">
    <property type="entry name" value="T7SS_ESAT-6-like"/>
</dbReference>
<organism evidence="1 2">
    <name type="scientific">Actinoplanes sichuanensis</name>
    <dbReference type="NCBI Taxonomy" id="512349"/>
    <lineage>
        <taxon>Bacteria</taxon>
        <taxon>Bacillati</taxon>
        <taxon>Actinomycetota</taxon>
        <taxon>Actinomycetes</taxon>
        <taxon>Micromonosporales</taxon>
        <taxon>Micromonosporaceae</taxon>
        <taxon>Actinoplanes</taxon>
    </lineage>
</organism>
<comment type="caution">
    <text evidence="1">The sequence shown here is derived from an EMBL/GenBank/DDBJ whole genome shotgun (WGS) entry which is preliminary data.</text>
</comment>
<proteinExistence type="predicted"/>
<dbReference type="RefSeq" id="WP_317795685.1">
    <property type="nucleotide sequence ID" value="NZ_AP028461.1"/>
</dbReference>
<evidence type="ECO:0000313" key="1">
    <source>
        <dbReference type="EMBL" id="MFD1373864.1"/>
    </source>
</evidence>
<dbReference type="EMBL" id="JBHTMK010000074">
    <property type="protein sequence ID" value="MFD1373864.1"/>
    <property type="molecule type" value="Genomic_DNA"/>
</dbReference>
<dbReference type="InterPro" id="IPR036689">
    <property type="entry name" value="ESAT-6-like_sf"/>
</dbReference>
<keyword evidence="2" id="KW-1185">Reference proteome</keyword>
<dbReference type="Proteomes" id="UP001597183">
    <property type="component" value="Unassembled WGS sequence"/>
</dbReference>
<sequence length="248" mass="25989">MGFSDPQDPTAYLTAPAERSESIWGQPFSNPGTVFDWFSPTHIINEFIKQACGYDPVGDAAKVFGGDWETIWQAAGAIANLADALQAIGINLTSGNLDLDAQWEGNASEAAYVYFMQLGSTLSSQHESLTDLADSYLKAAEGAYRLAESASGVIKDMGDAAIMGVIATSAGTAAIETGVGAVAGYSYAAYQAWKIYELGAKLKLIISTAYNAINLLTGEIQAASADTGALSRYPLPAAYQHPANAAPL</sequence>
<accession>A0ABW4AT06</accession>
<reference evidence="2" key="1">
    <citation type="journal article" date="2019" name="Int. J. Syst. Evol. Microbiol.">
        <title>The Global Catalogue of Microorganisms (GCM) 10K type strain sequencing project: providing services to taxonomists for standard genome sequencing and annotation.</title>
        <authorList>
            <consortium name="The Broad Institute Genomics Platform"/>
            <consortium name="The Broad Institute Genome Sequencing Center for Infectious Disease"/>
            <person name="Wu L."/>
            <person name="Ma J."/>
        </authorList>
    </citation>
    <scope>NUCLEOTIDE SEQUENCE [LARGE SCALE GENOMIC DNA]</scope>
    <source>
        <strain evidence="2">CCM 7526</strain>
    </source>
</reference>